<reference evidence="2 3" key="1">
    <citation type="submission" date="2019-06" db="EMBL/GenBank/DDBJ databases">
        <title>Spirosoma utsteinense sp. nov. isolated from Antarctic ice-free soils.</title>
        <authorList>
            <person name="Tahon G."/>
        </authorList>
    </citation>
    <scope>NUCLEOTIDE SEQUENCE [LARGE SCALE GENOMIC DNA]</scope>
    <source>
        <strain evidence="2 3">LMG 31447</strain>
    </source>
</reference>
<dbReference type="PANTHER" id="PTHR46889">
    <property type="entry name" value="TRANSPOSASE INSF FOR INSERTION SEQUENCE IS3B-RELATED"/>
    <property type="match status" value="1"/>
</dbReference>
<dbReference type="InterPro" id="IPR048020">
    <property type="entry name" value="Transpos_IS3"/>
</dbReference>
<keyword evidence="3" id="KW-1185">Reference proteome</keyword>
<dbReference type="PROSITE" id="PS50994">
    <property type="entry name" value="INTEGRASE"/>
    <property type="match status" value="1"/>
</dbReference>
<dbReference type="Pfam" id="PF13565">
    <property type="entry name" value="HTH_32"/>
    <property type="match status" value="1"/>
</dbReference>
<name>A0ABR6WG83_9BACT</name>
<dbReference type="InterPro" id="IPR036397">
    <property type="entry name" value="RNaseH_sf"/>
</dbReference>
<evidence type="ECO:0000313" key="2">
    <source>
        <dbReference type="EMBL" id="MBC3795364.1"/>
    </source>
</evidence>
<protein>
    <submittedName>
        <fullName evidence="2">Transposase InsO family protein</fullName>
    </submittedName>
</protein>
<sequence>MTQSEKMEIITLVEQSTVSAKATLKEIGINRSTFYQWYKRYLSDGYDGLADQPYQRTSGWNQLPPAEKGRIVELALERPDLSSRELACYIIDNEGWFVSESTVYRILKSQGLVTTPAYRLMEAADHFYNPTTAPNQLWQTDFTYFKIKHWGWYYLSTVLDDYSRYILAWELCPGMQAVDVERTVQAALQASSLSSGQRPRILSDNGSAYVSRYLKEYLKEEGIDHVRCAPHHPMTQGKIERYHRSMKNVLLLEHYYSPDDLRSRLTEWVDYYNHQRYHESLENTRPADAYWGRQDQILAERQKIKRLSMLKRRKNHIFQRVQSG</sequence>
<dbReference type="NCBIfam" id="NF033516">
    <property type="entry name" value="transpos_IS3"/>
    <property type="match status" value="1"/>
</dbReference>
<comment type="caution">
    <text evidence="2">The sequence shown here is derived from an EMBL/GenBank/DDBJ whole genome shotgun (WGS) entry which is preliminary data.</text>
</comment>
<evidence type="ECO:0000259" key="1">
    <source>
        <dbReference type="PROSITE" id="PS50994"/>
    </source>
</evidence>
<dbReference type="Proteomes" id="UP000700732">
    <property type="component" value="Unassembled WGS sequence"/>
</dbReference>
<dbReference type="PANTHER" id="PTHR46889:SF4">
    <property type="entry name" value="TRANSPOSASE INSO FOR INSERTION SEQUENCE ELEMENT IS911B-RELATED"/>
    <property type="match status" value="1"/>
</dbReference>
<dbReference type="Gene3D" id="1.10.10.10">
    <property type="entry name" value="Winged helix-like DNA-binding domain superfamily/Winged helix DNA-binding domain"/>
    <property type="match status" value="1"/>
</dbReference>
<dbReference type="Pfam" id="PF00665">
    <property type="entry name" value="rve"/>
    <property type="match status" value="1"/>
</dbReference>
<dbReference type="InterPro" id="IPR036388">
    <property type="entry name" value="WH-like_DNA-bd_sf"/>
</dbReference>
<dbReference type="SUPFAM" id="SSF53098">
    <property type="entry name" value="Ribonuclease H-like"/>
    <property type="match status" value="1"/>
</dbReference>
<feature type="domain" description="Integrase catalytic" evidence="1">
    <location>
        <begin position="130"/>
        <end position="294"/>
    </location>
</feature>
<gene>
    <name evidence="2" type="ORF">FH603_5901</name>
</gene>
<proteinExistence type="predicted"/>
<dbReference type="Gene3D" id="3.30.420.10">
    <property type="entry name" value="Ribonuclease H-like superfamily/Ribonuclease H"/>
    <property type="match status" value="1"/>
</dbReference>
<evidence type="ECO:0000313" key="3">
    <source>
        <dbReference type="Proteomes" id="UP000700732"/>
    </source>
</evidence>
<dbReference type="EMBL" id="VFIA01000133">
    <property type="protein sequence ID" value="MBC3795364.1"/>
    <property type="molecule type" value="Genomic_DNA"/>
</dbReference>
<dbReference type="InterPro" id="IPR001584">
    <property type="entry name" value="Integrase_cat-core"/>
</dbReference>
<accession>A0ABR6WG83</accession>
<dbReference type="InterPro" id="IPR050900">
    <property type="entry name" value="Transposase_IS3/IS150/IS904"/>
</dbReference>
<organism evidence="2 3">
    <name type="scientific">Spirosoma utsteinense</name>
    <dbReference type="NCBI Taxonomy" id="2585773"/>
    <lineage>
        <taxon>Bacteria</taxon>
        <taxon>Pseudomonadati</taxon>
        <taxon>Bacteroidota</taxon>
        <taxon>Cytophagia</taxon>
        <taxon>Cytophagales</taxon>
        <taxon>Cytophagaceae</taxon>
        <taxon>Spirosoma</taxon>
    </lineage>
</organism>
<dbReference type="InterPro" id="IPR009057">
    <property type="entry name" value="Homeodomain-like_sf"/>
</dbReference>
<dbReference type="InterPro" id="IPR012337">
    <property type="entry name" value="RNaseH-like_sf"/>
</dbReference>
<dbReference type="SUPFAM" id="SSF46689">
    <property type="entry name" value="Homeodomain-like"/>
    <property type="match status" value="1"/>
</dbReference>